<dbReference type="GeneID" id="87821492"/>
<dbReference type="InterPro" id="IPR009291">
    <property type="entry name" value="Vps62"/>
</dbReference>
<comment type="caution">
    <text evidence="3">The sequence shown here is derived from an EMBL/GenBank/DDBJ whole genome shotgun (WGS) entry which is preliminary data.</text>
</comment>
<dbReference type="AlphaFoldDB" id="A0AAN6ZI23"/>
<feature type="region of interest" description="Disordered" evidence="1">
    <location>
        <begin position="558"/>
        <end position="639"/>
    </location>
</feature>
<feature type="compositionally biased region" description="Acidic residues" evidence="1">
    <location>
        <begin position="77"/>
        <end position="96"/>
    </location>
</feature>
<organism evidence="3 4">
    <name type="scientific">Dichotomopilus funicola</name>
    <dbReference type="NCBI Taxonomy" id="1934379"/>
    <lineage>
        <taxon>Eukaryota</taxon>
        <taxon>Fungi</taxon>
        <taxon>Dikarya</taxon>
        <taxon>Ascomycota</taxon>
        <taxon>Pezizomycotina</taxon>
        <taxon>Sordariomycetes</taxon>
        <taxon>Sordariomycetidae</taxon>
        <taxon>Sordariales</taxon>
        <taxon>Chaetomiaceae</taxon>
        <taxon>Dichotomopilus</taxon>
    </lineage>
</organism>
<reference evidence="3" key="2">
    <citation type="submission" date="2023-05" db="EMBL/GenBank/DDBJ databases">
        <authorList>
            <consortium name="Lawrence Berkeley National Laboratory"/>
            <person name="Steindorff A."/>
            <person name="Hensen N."/>
            <person name="Bonometti L."/>
            <person name="Westerberg I."/>
            <person name="Brannstrom I.O."/>
            <person name="Guillou S."/>
            <person name="Cros-Aarteil S."/>
            <person name="Calhoun S."/>
            <person name="Haridas S."/>
            <person name="Kuo A."/>
            <person name="Mondo S."/>
            <person name="Pangilinan J."/>
            <person name="Riley R."/>
            <person name="Labutti K."/>
            <person name="Andreopoulos B."/>
            <person name="Lipzen A."/>
            <person name="Chen C."/>
            <person name="Yanf M."/>
            <person name="Daum C."/>
            <person name="Ng V."/>
            <person name="Clum A."/>
            <person name="Ohm R."/>
            <person name="Martin F."/>
            <person name="Silar P."/>
            <person name="Natvig D."/>
            <person name="Lalanne C."/>
            <person name="Gautier V."/>
            <person name="Ament-Velasquez S.L."/>
            <person name="Kruys A."/>
            <person name="Hutchinson M.I."/>
            <person name="Powell A.J."/>
            <person name="Barry K."/>
            <person name="Miller A.N."/>
            <person name="Grigoriev I.V."/>
            <person name="Debuchy R."/>
            <person name="Gladieux P."/>
            <person name="Thoren M.H."/>
            <person name="Johannesson H."/>
        </authorList>
    </citation>
    <scope>NUCLEOTIDE SEQUENCE</scope>
    <source>
        <strain evidence="3">CBS 141.50</strain>
    </source>
</reference>
<dbReference type="Gene3D" id="2.60.40.4370">
    <property type="match status" value="1"/>
</dbReference>
<dbReference type="InterPro" id="IPR019481">
    <property type="entry name" value="TFIIIC_triple_barrel"/>
</dbReference>
<name>A0AAN6ZI23_9PEZI</name>
<feature type="compositionally biased region" description="Acidic residues" evidence="1">
    <location>
        <begin position="565"/>
        <end position="576"/>
    </location>
</feature>
<feature type="region of interest" description="Disordered" evidence="1">
    <location>
        <begin position="68"/>
        <end position="134"/>
    </location>
</feature>
<protein>
    <recommendedName>
        <fullName evidence="2">Transcription factor TFIIIC triple barrel domain-containing protein</fullName>
    </recommendedName>
</protein>
<gene>
    <name evidence="3" type="ORF">C8A04DRAFT_40259</name>
</gene>
<evidence type="ECO:0000256" key="1">
    <source>
        <dbReference type="SAM" id="MobiDB-lite"/>
    </source>
</evidence>
<dbReference type="RefSeq" id="XP_062633356.1">
    <property type="nucleotide sequence ID" value="XM_062784879.1"/>
</dbReference>
<dbReference type="PANTHER" id="PTHR48171:SF1">
    <property type="entry name" value="VACUOLAR PROTEIN SORTING-ASSOCIATED PROTEIN 62"/>
    <property type="match status" value="1"/>
</dbReference>
<feature type="compositionally biased region" description="Basic and acidic residues" evidence="1">
    <location>
        <begin position="577"/>
        <end position="597"/>
    </location>
</feature>
<dbReference type="Pfam" id="PF06101">
    <property type="entry name" value="Vps62"/>
    <property type="match status" value="1"/>
</dbReference>
<dbReference type="Pfam" id="PF10419">
    <property type="entry name" value="TFIIIC_sub6"/>
    <property type="match status" value="1"/>
</dbReference>
<reference evidence="3" key="1">
    <citation type="journal article" date="2023" name="Mol. Phylogenet. Evol.">
        <title>Genome-scale phylogeny and comparative genomics of the fungal order Sordariales.</title>
        <authorList>
            <person name="Hensen N."/>
            <person name="Bonometti L."/>
            <person name="Westerberg I."/>
            <person name="Brannstrom I.O."/>
            <person name="Guillou S."/>
            <person name="Cros-Aarteil S."/>
            <person name="Calhoun S."/>
            <person name="Haridas S."/>
            <person name="Kuo A."/>
            <person name="Mondo S."/>
            <person name="Pangilinan J."/>
            <person name="Riley R."/>
            <person name="LaButti K."/>
            <person name="Andreopoulos B."/>
            <person name="Lipzen A."/>
            <person name="Chen C."/>
            <person name="Yan M."/>
            <person name="Daum C."/>
            <person name="Ng V."/>
            <person name="Clum A."/>
            <person name="Steindorff A."/>
            <person name="Ohm R.A."/>
            <person name="Martin F."/>
            <person name="Silar P."/>
            <person name="Natvig D.O."/>
            <person name="Lalanne C."/>
            <person name="Gautier V."/>
            <person name="Ament-Velasquez S.L."/>
            <person name="Kruys A."/>
            <person name="Hutchinson M.I."/>
            <person name="Powell A.J."/>
            <person name="Barry K."/>
            <person name="Miller A.N."/>
            <person name="Grigoriev I.V."/>
            <person name="Debuchy R."/>
            <person name="Gladieux P."/>
            <person name="Hiltunen Thoren M."/>
            <person name="Johannesson H."/>
        </authorList>
    </citation>
    <scope>NUCLEOTIDE SEQUENCE</scope>
    <source>
        <strain evidence="3">CBS 141.50</strain>
    </source>
</reference>
<dbReference type="PANTHER" id="PTHR48171">
    <property type="entry name" value="DUF946 FAMILY PROTEIN"/>
    <property type="match status" value="1"/>
</dbReference>
<accession>A0AAN6ZI23</accession>
<proteinExistence type="predicted"/>
<feature type="region of interest" description="Disordered" evidence="1">
    <location>
        <begin position="1"/>
        <end position="21"/>
    </location>
</feature>
<evidence type="ECO:0000259" key="2">
    <source>
        <dbReference type="Pfam" id="PF10419"/>
    </source>
</evidence>
<feature type="region of interest" description="Disordered" evidence="1">
    <location>
        <begin position="289"/>
        <end position="321"/>
    </location>
</feature>
<dbReference type="EMBL" id="MU853643">
    <property type="protein sequence ID" value="KAK4139985.1"/>
    <property type="molecule type" value="Genomic_DNA"/>
</dbReference>
<dbReference type="Proteomes" id="UP001302676">
    <property type="component" value="Unassembled WGS sequence"/>
</dbReference>
<feature type="compositionally biased region" description="Basic and acidic residues" evidence="1">
    <location>
        <begin position="303"/>
        <end position="321"/>
    </location>
</feature>
<feature type="domain" description="Transcription factor TFIIIC triple barrel" evidence="2">
    <location>
        <begin position="25"/>
        <end position="207"/>
    </location>
</feature>
<evidence type="ECO:0000313" key="3">
    <source>
        <dbReference type="EMBL" id="KAK4139985.1"/>
    </source>
</evidence>
<evidence type="ECO:0000313" key="4">
    <source>
        <dbReference type="Proteomes" id="UP001302676"/>
    </source>
</evidence>
<keyword evidence="4" id="KW-1185">Reference proteome</keyword>
<sequence length="881" mass="101215">MGSRKERPQSSPDNDDGWEYEYSTTETETYYLTLDLSVRDFLERRTDDVVHNTRTGYRVWYNPLFNAPEQHASNPDLLDDKDADDGEPPEREEVDLDTIGAPQPQEPTEPVIDPSLGRPAQKQDVSDANTSNKPEEEIQILGLHSKEPIVSYRNHVFRGSWCENIGTEMIFSRHDEATPLPALRHLPHNMDLIAASATRINFQEATLVSNEAGMGRETMFLGFGYTEEDIPERYKRNGGIYVHIGGDKSGQRQPQAHFLEDLIALKRKRGETDEVTVLPLETRQNKLMVEDEEEERRRRKQRQDHARNVRWRDKRREEREMGIGSPERDYIPRMGGRRGWPKRARRAALIRRDSGAISRGIVFTLWLLPRILNPTPPDAEERQRDKQWVDSSPSWVDRQACRWLGLCGIQHIRWDAPSLDTQRPSTMDELRSLALSLSTFWVFGARPGFSDWETAPGRQDRRRSLHTNKDEGARIREDVPDYVLDYAPLVHLYSGENFWPSDIAEHVQHIKPYVNGSMVNTTEPLGLQNLGRLNALKGNVHGTSDDDVESRPAWLHSRFSIPGPFEDDGNEDGDVEEPPHRPDDDTWWQDVDRDHPPHRIVPPRGSRAVRRRRSLSGDQRPIVWTPPENTKQGIKPNPSGYSEAPAVLVLVDKGSGILDAFWFFFYSYNLGQTVLNIRFGNHVGDWEHCMVRFQNGVPRAMFLSEHAGGKAYLWQALEKRAQKDGKPARPVIYSAVGSHAMYANPGMHPYVLPFKLLKDITDKGPLWDPSLNNYAYWYDYEVNRDEQHNATFGSGEQEQTSLVPAASNPDLPTSWFHFEGTWGDDIYPLSDQRQWRLFGEYHYVTGPRGPKAKFLERRKVCQTEKCTIVDSIEAGKKSAWY</sequence>